<evidence type="ECO:0008006" key="3">
    <source>
        <dbReference type="Google" id="ProtNLM"/>
    </source>
</evidence>
<accession>A0A858ZWD3</accession>
<dbReference type="AlphaFoldDB" id="A0A858ZWD3"/>
<organism evidence="1 2">
    <name type="scientific">Alicycliphilus denitrificans</name>
    <dbReference type="NCBI Taxonomy" id="179636"/>
    <lineage>
        <taxon>Bacteria</taxon>
        <taxon>Pseudomonadati</taxon>
        <taxon>Pseudomonadota</taxon>
        <taxon>Betaproteobacteria</taxon>
        <taxon>Burkholderiales</taxon>
        <taxon>Comamonadaceae</taxon>
        <taxon>Alicycliphilus</taxon>
    </lineage>
</organism>
<proteinExistence type="predicted"/>
<dbReference type="RefSeq" id="WP_041700734.1">
    <property type="nucleotide sequence ID" value="NZ_CP051298.1"/>
</dbReference>
<reference evidence="1 2" key="1">
    <citation type="submission" date="2020-05" db="EMBL/GenBank/DDBJ databases">
        <title>Complete genome sequence of Alicycliphilus denitrificans DP3.</title>
        <authorList>
            <person name="Chen X."/>
        </authorList>
    </citation>
    <scope>NUCLEOTIDE SEQUENCE [LARGE SCALE GENOMIC DNA]</scope>
    <source>
        <strain evidence="1 2">DP3</strain>
    </source>
</reference>
<gene>
    <name evidence="1" type="ORF">HF896_15890</name>
</gene>
<name>A0A858ZWD3_9BURK</name>
<evidence type="ECO:0000313" key="1">
    <source>
        <dbReference type="EMBL" id="QKD44994.1"/>
    </source>
</evidence>
<dbReference type="EMBL" id="CP051298">
    <property type="protein sequence ID" value="QKD44994.1"/>
    <property type="molecule type" value="Genomic_DNA"/>
</dbReference>
<dbReference type="Proteomes" id="UP000500755">
    <property type="component" value="Chromosome"/>
</dbReference>
<sequence>MRTLLQSVVRMRDRAVVGYEALSRGPQGSALEQSDRLFAAAGACGRTVDMELHCLALNLGP</sequence>
<protein>
    <recommendedName>
        <fullName evidence="3">Diguanylate phosphodiesterase</fullName>
    </recommendedName>
</protein>
<evidence type="ECO:0000313" key="2">
    <source>
        <dbReference type="Proteomes" id="UP000500755"/>
    </source>
</evidence>